<gene>
    <name evidence="3" type="ORF">ASIM_LOCUS20210</name>
</gene>
<evidence type="ECO:0000313" key="3">
    <source>
        <dbReference type="EMBL" id="VDK75049.1"/>
    </source>
</evidence>
<evidence type="ECO:0000256" key="1">
    <source>
        <dbReference type="SAM" id="Coils"/>
    </source>
</evidence>
<reference evidence="3 4" key="2">
    <citation type="submission" date="2018-11" db="EMBL/GenBank/DDBJ databases">
        <authorList>
            <consortium name="Pathogen Informatics"/>
        </authorList>
    </citation>
    <scope>NUCLEOTIDE SEQUENCE [LARGE SCALE GENOMIC DNA]</scope>
</reference>
<dbReference type="OrthoDB" id="10068428at2759"/>
<feature type="compositionally biased region" description="Basic residues" evidence="2">
    <location>
        <begin position="40"/>
        <end position="49"/>
    </location>
</feature>
<feature type="compositionally biased region" description="Polar residues" evidence="2">
    <location>
        <begin position="15"/>
        <end position="38"/>
    </location>
</feature>
<keyword evidence="4" id="KW-1185">Reference proteome</keyword>
<feature type="compositionally biased region" description="Acidic residues" evidence="2">
    <location>
        <begin position="69"/>
        <end position="79"/>
    </location>
</feature>
<evidence type="ECO:0000256" key="2">
    <source>
        <dbReference type="SAM" id="MobiDB-lite"/>
    </source>
</evidence>
<dbReference type="EMBL" id="UYRR01038958">
    <property type="protein sequence ID" value="VDK75049.1"/>
    <property type="molecule type" value="Genomic_DNA"/>
</dbReference>
<name>A0A0M3KIL3_ANISI</name>
<keyword evidence="1" id="KW-0175">Coiled coil</keyword>
<feature type="compositionally biased region" description="Polar residues" evidence="2">
    <location>
        <begin position="181"/>
        <end position="192"/>
    </location>
</feature>
<dbReference type="Proteomes" id="UP000267096">
    <property type="component" value="Unassembled WGS sequence"/>
</dbReference>
<dbReference type="AlphaFoldDB" id="A0A0M3KIL3"/>
<evidence type="ECO:0000313" key="5">
    <source>
        <dbReference type="WBParaSite" id="ASIM_0002083201-mRNA-1"/>
    </source>
</evidence>
<reference evidence="5" key="1">
    <citation type="submission" date="2017-02" db="UniProtKB">
        <authorList>
            <consortium name="WormBaseParasite"/>
        </authorList>
    </citation>
    <scope>IDENTIFICATION</scope>
</reference>
<feature type="region of interest" description="Disordered" evidence="2">
    <location>
        <begin position="1"/>
        <end position="93"/>
    </location>
</feature>
<organism evidence="5">
    <name type="scientific">Anisakis simplex</name>
    <name type="common">Herring worm</name>
    <dbReference type="NCBI Taxonomy" id="6269"/>
    <lineage>
        <taxon>Eukaryota</taxon>
        <taxon>Metazoa</taxon>
        <taxon>Ecdysozoa</taxon>
        <taxon>Nematoda</taxon>
        <taxon>Chromadorea</taxon>
        <taxon>Rhabditida</taxon>
        <taxon>Spirurina</taxon>
        <taxon>Ascaridomorpha</taxon>
        <taxon>Ascaridoidea</taxon>
        <taxon>Anisakidae</taxon>
        <taxon>Anisakis</taxon>
        <taxon>Anisakis simplex complex</taxon>
    </lineage>
</organism>
<sequence length="192" mass="22212">MFHPCQRRIEEILKSNITDSTTSSHRLPQAPSQKQGSSRGAKRKRHRHSSLVGSERRPGRPSRRSIEDDARDSDEETGSDVEGCPSPKDSMHSLKLRMQQKMALENVSTEELEKEFDLSPIDETLSGEALITNLQDRLQELRDIYHSVRAEQAQLDRRWRKTNEKRKQRERELKLKEEALTSSQATIEETVH</sequence>
<evidence type="ECO:0000313" key="4">
    <source>
        <dbReference type="Proteomes" id="UP000267096"/>
    </source>
</evidence>
<dbReference type="WBParaSite" id="ASIM_0002083201-mRNA-1">
    <property type="protein sequence ID" value="ASIM_0002083201-mRNA-1"/>
    <property type="gene ID" value="ASIM_0002083201"/>
</dbReference>
<feature type="coiled-coil region" evidence="1">
    <location>
        <begin position="131"/>
        <end position="158"/>
    </location>
</feature>
<feature type="compositionally biased region" description="Basic and acidic residues" evidence="2">
    <location>
        <begin position="54"/>
        <end position="68"/>
    </location>
</feature>
<feature type="region of interest" description="Disordered" evidence="2">
    <location>
        <begin position="161"/>
        <end position="192"/>
    </location>
</feature>
<accession>A0A0M3KIL3</accession>
<protein>
    <submittedName>
        <fullName evidence="5">Non-specific serine/threonine protein kinase</fullName>
    </submittedName>
</protein>
<proteinExistence type="predicted"/>
<feature type="compositionally biased region" description="Basic and acidic residues" evidence="2">
    <location>
        <begin position="161"/>
        <end position="179"/>
    </location>
</feature>